<dbReference type="EMBL" id="CP064955">
    <property type="protein sequence ID" value="QPK84292.1"/>
    <property type="molecule type" value="Genomic_DNA"/>
</dbReference>
<proteinExistence type="inferred from homology"/>
<dbReference type="GO" id="GO:0004582">
    <property type="term" value="F:dolichyl-phosphate beta-D-mannosyltransferase activity"/>
    <property type="evidence" value="ECO:0007669"/>
    <property type="project" value="UniProtKB-EC"/>
</dbReference>
<keyword evidence="3" id="KW-0328">Glycosyltransferase</keyword>
<keyword evidence="4" id="KW-0808">Transferase</keyword>
<evidence type="ECO:0000256" key="1">
    <source>
        <dbReference type="ARBA" id="ARBA00006739"/>
    </source>
</evidence>
<dbReference type="AlphaFoldDB" id="A0A7T0KPH6"/>
<dbReference type="KEGG" id="cqn:G7Y29_05340"/>
<accession>A0A7T0KPH6</accession>
<dbReference type="PANTHER" id="PTHR43398:SF1">
    <property type="entry name" value="DOLICHOL-PHOSPHATE MANNOSYLTRANSFERASE SUBUNIT 1"/>
    <property type="match status" value="1"/>
</dbReference>
<dbReference type="InterPro" id="IPR001173">
    <property type="entry name" value="Glyco_trans_2-like"/>
</dbReference>
<evidence type="ECO:0000256" key="4">
    <source>
        <dbReference type="ARBA" id="ARBA00022679"/>
    </source>
</evidence>
<keyword evidence="8" id="KW-1185">Reference proteome</keyword>
<dbReference type="PANTHER" id="PTHR43398">
    <property type="entry name" value="DOLICHOL-PHOSPHATE MANNOSYLTRANSFERASE SUBUNIT 1"/>
    <property type="match status" value="1"/>
</dbReference>
<dbReference type="Pfam" id="PF00535">
    <property type="entry name" value="Glycos_transf_2"/>
    <property type="match status" value="1"/>
</dbReference>
<evidence type="ECO:0000313" key="7">
    <source>
        <dbReference type="EMBL" id="QPK84292.1"/>
    </source>
</evidence>
<reference evidence="7 8" key="1">
    <citation type="submission" date="2020-11" db="EMBL/GenBank/DDBJ databases">
        <title>Corynebacterium sp. MC1420.</title>
        <authorList>
            <person name="Zhou J."/>
        </authorList>
    </citation>
    <scope>NUCLEOTIDE SEQUENCE [LARGE SCALE GENOMIC DNA]</scope>
    <source>
        <strain evidence="7 8">MC1420</strain>
    </source>
</reference>
<dbReference type="GO" id="GO:0009247">
    <property type="term" value="P:glycolipid biosynthetic process"/>
    <property type="evidence" value="ECO:0007669"/>
    <property type="project" value="TreeGrafter"/>
</dbReference>
<organism evidence="7 8">
    <name type="scientific">Corynebacterium qintianiae</name>
    <dbReference type="NCBI Taxonomy" id="2709392"/>
    <lineage>
        <taxon>Bacteria</taxon>
        <taxon>Bacillati</taxon>
        <taxon>Actinomycetota</taxon>
        <taxon>Actinomycetes</taxon>
        <taxon>Mycobacteriales</taxon>
        <taxon>Corynebacteriaceae</taxon>
        <taxon>Corynebacterium</taxon>
    </lineage>
</organism>
<comment type="catalytic activity">
    <reaction evidence="5">
        <text>a di-trans,poly-cis-dolichyl phosphate + GDP-alpha-D-mannose = a di-trans,poly-cis-dolichyl beta-D-mannosyl phosphate + GDP</text>
        <dbReference type="Rhea" id="RHEA:21184"/>
        <dbReference type="Rhea" id="RHEA-COMP:19498"/>
        <dbReference type="Rhea" id="RHEA-COMP:19501"/>
        <dbReference type="ChEBI" id="CHEBI:57527"/>
        <dbReference type="ChEBI" id="CHEBI:57683"/>
        <dbReference type="ChEBI" id="CHEBI:58189"/>
        <dbReference type="ChEBI" id="CHEBI:58211"/>
        <dbReference type="EC" id="2.4.1.83"/>
    </reaction>
</comment>
<dbReference type="CDD" id="cd06442">
    <property type="entry name" value="DPM1_like"/>
    <property type="match status" value="1"/>
</dbReference>
<gene>
    <name evidence="7" type="ORF">G7Y29_05340</name>
</gene>
<dbReference type="EC" id="2.4.1.83" evidence="2"/>
<evidence type="ECO:0000256" key="2">
    <source>
        <dbReference type="ARBA" id="ARBA00012704"/>
    </source>
</evidence>
<dbReference type="InterPro" id="IPR039528">
    <property type="entry name" value="DPM1-like"/>
</dbReference>
<protein>
    <recommendedName>
        <fullName evidence="2">dolichyl-phosphate beta-D-mannosyltransferase</fullName>
        <ecNumber evidence="2">2.4.1.83</ecNumber>
    </recommendedName>
</protein>
<dbReference type="Proteomes" id="UP000594586">
    <property type="component" value="Chromosome"/>
</dbReference>
<dbReference type="InterPro" id="IPR029044">
    <property type="entry name" value="Nucleotide-diphossugar_trans"/>
</dbReference>
<dbReference type="SUPFAM" id="SSF53448">
    <property type="entry name" value="Nucleotide-diphospho-sugar transferases"/>
    <property type="match status" value="1"/>
</dbReference>
<evidence type="ECO:0000259" key="6">
    <source>
        <dbReference type="Pfam" id="PF00535"/>
    </source>
</evidence>
<comment type="similarity">
    <text evidence="1">Belongs to the glycosyltransferase 2 family.</text>
</comment>
<sequence>MPTYNEVENLPLIVDRILAATDQVDILVVDDNSPDGTGAKADELAAVHEEINVVHREGKEGLLAAYRAGFDWALARDYSVICQMDADGSHAPEELQLLLAEIDNGADLVIGSRYVEGGEVTDWPRDRYLLSKAGNKYISLALGDEVADMTAGYRAFRREVLEGIDLDALSDKGYIFQADIAHRALKAGFDVREVPVTFTDRTLGESKLDASFAAESLSEVTKWAVVEKSELLREGAKELWRFARYELDRSRLPRWKRDLESSPELIVNMIGEGSKLARYEFNHAGVNKLPAKASRAADTLVEMFREGLKLADHEIKRSRA</sequence>
<feature type="domain" description="Glycosyltransferase 2-like" evidence="6">
    <location>
        <begin position="1"/>
        <end position="162"/>
    </location>
</feature>
<dbReference type="FunFam" id="3.90.550.10:FF:000122">
    <property type="entry name" value="Dolichol-phosphate mannosyltransferase subunit 1"/>
    <property type="match status" value="1"/>
</dbReference>
<dbReference type="GO" id="GO:0016020">
    <property type="term" value="C:membrane"/>
    <property type="evidence" value="ECO:0007669"/>
    <property type="project" value="GOC"/>
</dbReference>
<evidence type="ECO:0000256" key="3">
    <source>
        <dbReference type="ARBA" id="ARBA00022676"/>
    </source>
</evidence>
<evidence type="ECO:0000313" key="8">
    <source>
        <dbReference type="Proteomes" id="UP000594586"/>
    </source>
</evidence>
<evidence type="ECO:0000256" key="5">
    <source>
        <dbReference type="ARBA" id="ARBA00050499"/>
    </source>
</evidence>
<dbReference type="Gene3D" id="3.90.550.10">
    <property type="entry name" value="Spore Coat Polysaccharide Biosynthesis Protein SpsA, Chain A"/>
    <property type="match status" value="1"/>
</dbReference>
<name>A0A7T0KPH6_9CORY</name>